<keyword evidence="1" id="KW-0732">Signal</keyword>
<evidence type="ECO:0008006" key="4">
    <source>
        <dbReference type="Google" id="ProtNLM"/>
    </source>
</evidence>
<evidence type="ECO:0000313" key="3">
    <source>
        <dbReference type="Proteomes" id="UP000198850"/>
    </source>
</evidence>
<evidence type="ECO:0000256" key="1">
    <source>
        <dbReference type="SAM" id="SignalP"/>
    </source>
</evidence>
<dbReference type="EMBL" id="FNRA01000005">
    <property type="protein sequence ID" value="SEA73688.1"/>
    <property type="molecule type" value="Genomic_DNA"/>
</dbReference>
<dbReference type="AlphaFoldDB" id="A0A1H4DMD1"/>
<dbReference type="RefSeq" id="WP_090556838.1">
    <property type="nucleotide sequence ID" value="NZ_FNRA01000005.1"/>
</dbReference>
<protein>
    <recommendedName>
        <fullName evidence="4">MetA-pathway of phenol degradation</fullName>
    </recommendedName>
</protein>
<accession>A0A1H4DMD1</accession>
<feature type="chain" id="PRO_5011593038" description="MetA-pathway of phenol degradation" evidence="1">
    <location>
        <begin position="24"/>
        <end position="259"/>
    </location>
</feature>
<feature type="signal peptide" evidence="1">
    <location>
        <begin position="1"/>
        <end position="23"/>
    </location>
</feature>
<reference evidence="2 3" key="1">
    <citation type="submission" date="2016-10" db="EMBL/GenBank/DDBJ databases">
        <authorList>
            <person name="de Groot N.N."/>
        </authorList>
    </citation>
    <scope>NUCLEOTIDE SEQUENCE [LARGE SCALE GENOMIC DNA]</scope>
    <source>
        <strain evidence="2 3">DSM 19033</strain>
    </source>
</reference>
<sequence>MKTLLKSSLLAILGLGLCLNGMAQDTTEKKTDTAQVKKVVPFDINLQVRSLYVWRGFKVSNSPITDVDIHYNVTKDKSLAIGIWGGAGFTGDYKEFDYYISYTKPTYSFSIWDVNNITDFPNARLFNYNPRSTSHFVDVRAGYKFGDSFPLTVNWATIILGRDTHPTGEGGVSNSYSHYSELDYRLWKDGTSEFHIFVGGGFAFGRQANFYGDRPNVVNTGVTINKDLVVFKYHMPIAATAMFNPEKNYGALQLIVNVF</sequence>
<evidence type="ECO:0000313" key="2">
    <source>
        <dbReference type="EMBL" id="SEA73688.1"/>
    </source>
</evidence>
<dbReference type="STRING" id="425514.SAMN05443550_1058"/>
<proteinExistence type="predicted"/>
<gene>
    <name evidence="2" type="ORF">SAMN05443550_1058</name>
</gene>
<dbReference type="Proteomes" id="UP000198850">
    <property type="component" value="Unassembled WGS sequence"/>
</dbReference>
<organism evidence="2 3">
    <name type="scientific">Pedobacter hartonius</name>
    <dbReference type="NCBI Taxonomy" id="425514"/>
    <lineage>
        <taxon>Bacteria</taxon>
        <taxon>Pseudomonadati</taxon>
        <taxon>Bacteroidota</taxon>
        <taxon>Sphingobacteriia</taxon>
        <taxon>Sphingobacteriales</taxon>
        <taxon>Sphingobacteriaceae</taxon>
        <taxon>Pedobacter</taxon>
    </lineage>
</organism>
<dbReference type="OrthoDB" id="638356at2"/>
<name>A0A1H4DMD1_9SPHI</name>
<keyword evidence="3" id="KW-1185">Reference proteome</keyword>